<dbReference type="Pfam" id="PF08477">
    <property type="entry name" value="Roc"/>
    <property type="match status" value="1"/>
</dbReference>
<dbReference type="PhylomeDB" id="A0A0G4FMQ8"/>
<reference evidence="3" key="1">
    <citation type="submission" date="2014-11" db="EMBL/GenBank/DDBJ databases">
        <authorList>
            <person name="Otto D Thomas"/>
            <person name="Naeem Raeece"/>
        </authorList>
    </citation>
    <scope>NUCLEOTIDE SEQUENCE</scope>
</reference>
<proteinExistence type="predicted"/>
<dbReference type="Gene3D" id="3.40.50.300">
    <property type="entry name" value="P-loop containing nucleotide triphosphate hydrolases"/>
    <property type="match status" value="1"/>
</dbReference>
<dbReference type="SUPFAM" id="SSF52540">
    <property type="entry name" value="P-loop containing nucleoside triphosphate hydrolases"/>
    <property type="match status" value="1"/>
</dbReference>
<protein>
    <recommendedName>
        <fullName evidence="4">Rab-like protein 5</fullName>
    </recommendedName>
</protein>
<gene>
    <name evidence="3" type="ORF">Cvel_17806</name>
</gene>
<keyword evidence="2" id="KW-0342">GTP-binding</keyword>
<evidence type="ECO:0000313" key="3">
    <source>
        <dbReference type="EMBL" id="CEM15417.1"/>
    </source>
</evidence>
<evidence type="ECO:0008006" key="4">
    <source>
        <dbReference type="Google" id="ProtNLM"/>
    </source>
</evidence>
<dbReference type="GO" id="GO:0005525">
    <property type="term" value="F:GTP binding"/>
    <property type="evidence" value="ECO:0007669"/>
    <property type="project" value="UniProtKB-KW"/>
</dbReference>
<dbReference type="PANTHER" id="PTHR24073">
    <property type="entry name" value="DRAB5-RELATED"/>
    <property type="match status" value="1"/>
</dbReference>
<dbReference type="EMBL" id="CDMZ01000488">
    <property type="protein sequence ID" value="CEM15417.1"/>
    <property type="molecule type" value="Genomic_DNA"/>
</dbReference>
<dbReference type="InterPro" id="IPR027417">
    <property type="entry name" value="P-loop_NTPase"/>
</dbReference>
<evidence type="ECO:0000256" key="1">
    <source>
        <dbReference type="ARBA" id="ARBA00022741"/>
    </source>
</evidence>
<dbReference type="AlphaFoldDB" id="A0A0G4FMQ8"/>
<keyword evidence="1" id="KW-0547">Nucleotide-binding</keyword>
<organism evidence="3">
    <name type="scientific">Chromera velia CCMP2878</name>
    <dbReference type="NCBI Taxonomy" id="1169474"/>
    <lineage>
        <taxon>Eukaryota</taxon>
        <taxon>Sar</taxon>
        <taxon>Alveolata</taxon>
        <taxon>Colpodellida</taxon>
        <taxon>Chromeraceae</taxon>
        <taxon>Chromera</taxon>
    </lineage>
</organism>
<evidence type="ECO:0000256" key="2">
    <source>
        <dbReference type="ARBA" id="ARBA00023134"/>
    </source>
</evidence>
<name>A0A0G4FMQ8_9ALVE</name>
<accession>A0A0G4FMQ8</accession>
<dbReference type="VEuPathDB" id="CryptoDB:Cvel_17806"/>
<sequence length="184" mass="20145">MSVKVLVVGPSQSGKSFLSNVLADVSDKPSEVYRKTEGCRILEFERELPTSKQNFAVELWDVGGDQKLSKCWPAIQRESSACVLVYNPEVPANCKEVEQWYDKFAASNGIPGNLCMLVGSSTSAKSTQAFAPPAKLSALTGGKNVHLLCPETAPQLRVDFDSFLEKVYSSQRAKQARIEEDLIA</sequence>